<proteinExistence type="predicted"/>
<feature type="region of interest" description="Disordered" evidence="1">
    <location>
        <begin position="1"/>
        <end position="35"/>
    </location>
</feature>
<feature type="compositionally biased region" description="Polar residues" evidence="1">
    <location>
        <begin position="1"/>
        <end position="20"/>
    </location>
</feature>
<dbReference type="Gene3D" id="3.30.1330.30">
    <property type="match status" value="1"/>
</dbReference>
<comment type="caution">
    <text evidence="3">The sequence shown here is derived from an EMBL/GenBank/DDBJ whole genome shotgun (WGS) entry which is preliminary data.</text>
</comment>
<protein>
    <recommendedName>
        <fullName evidence="2">Ribosomal protein eL8/eL30/eS12/Gadd45 domain-containing protein</fullName>
    </recommendedName>
</protein>
<reference evidence="3 4" key="1">
    <citation type="submission" date="2023-08" db="EMBL/GenBank/DDBJ databases">
        <title>A Necator americanus chromosomal reference genome.</title>
        <authorList>
            <person name="Ilik V."/>
            <person name="Petrzelkova K.J."/>
            <person name="Pardy F."/>
            <person name="Fuh T."/>
            <person name="Niatou-Singa F.S."/>
            <person name="Gouil Q."/>
            <person name="Baker L."/>
            <person name="Ritchie M.E."/>
            <person name="Jex A.R."/>
            <person name="Gazzola D."/>
            <person name="Li H."/>
            <person name="Toshio Fujiwara R."/>
            <person name="Zhan B."/>
            <person name="Aroian R.V."/>
            <person name="Pafco B."/>
            <person name="Schwarz E.M."/>
        </authorList>
    </citation>
    <scope>NUCLEOTIDE SEQUENCE [LARGE SCALE GENOMIC DNA]</scope>
    <source>
        <strain evidence="3 4">Aroian</strain>
        <tissue evidence="3">Whole animal</tissue>
    </source>
</reference>
<dbReference type="SUPFAM" id="SSF55315">
    <property type="entry name" value="L30e-like"/>
    <property type="match status" value="1"/>
</dbReference>
<dbReference type="InterPro" id="IPR029064">
    <property type="entry name" value="Ribosomal_eL30-like_sf"/>
</dbReference>
<keyword evidence="4" id="KW-1185">Reference proteome</keyword>
<evidence type="ECO:0000313" key="4">
    <source>
        <dbReference type="Proteomes" id="UP001303046"/>
    </source>
</evidence>
<dbReference type="InterPro" id="IPR004038">
    <property type="entry name" value="Ribosomal_eL8/eL30/eS12/Gad45"/>
</dbReference>
<dbReference type="EMBL" id="JAVFWL010000001">
    <property type="protein sequence ID" value="KAK6726243.1"/>
    <property type="molecule type" value="Genomic_DNA"/>
</dbReference>
<evidence type="ECO:0000313" key="3">
    <source>
        <dbReference type="EMBL" id="KAK6726243.1"/>
    </source>
</evidence>
<evidence type="ECO:0000256" key="1">
    <source>
        <dbReference type="SAM" id="MobiDB-lite"/>
    </source>
</evidence>
<dbReference type="Proteomes" id="UP001303046">
    <property type="component" value="Unassembled WGS sequence"/>
</dbReference>
<feature type="domain" description="Ribosomal protein eL8/eL30/eS12/Gadd45" evidence="2">
    <location>
        <begin position="149"/>
        <end position="229"/>
    </location>
</feature>
<dbReference type="Pfam" id="PF01248">
    <property type="entry name" value="Ribosomal_L7Ae"/>
    <property type="match status" value="1"/>
</dbReference>
<accession>A0ABR1BMB2</accession>
<name>A0ABR1BMB2_NECAM</name>
<evidence type="ECO:0000259" key="2">
    <source>
        <dbReference type="Pfam" id="PF01248"/>
    </source>
</evidence>
<sequence>MLTAANDSVSGENCCPNSDSSEGKQEPATVSGTKKKPTMLKSVELSNFVIDNDIRAAAGFKKISFKQSRLLSPPTASVKKENLARKGIRRQKSPTPMKKKILEAQKYNEPTCSSINDTSFSPTLLDEKVIELLKRLKKQANAVQKANPTKARAKRTFICGLHESLKHVKADNVKCIILARNIDAEMTTVSLFHTLREECLTRGTPIIRASTKRSLSRALEKFPYTNVVALLHFQGFIELYCDIVDLWMSDHSHIDYHKDQTSLFA</sequence>
<organism evidence="3 4">
    <name type="scientific">Necator americanus</name>
    <name type="common">Human hookworm</name>
    <dbReference type="NCBI Taxonomy" id="51031"/>
    <lineage>
        <taxon>Eukaryota</taxon>
        <taxon>Metazoa</taxon>
        <taxon>Ecdysozoa</taxon>
        <taxon>Nematoda</taxon>
        <taxon>Chromadorea</taxon>
        <taxon>Rhabditida</taxon>
        <taxon>Rhabditina</taxon>
        <taxon>Rhabditomorpha</taxon>
        <taxon>Strongyloidea</taxon>
        <taxon>Ancylostomatidae</taxon>
        <taxon>Bunostominae</taxon>
        <taxon>Necator</taxon>
    </lineage>
</organism>
<gene>
    <name evidence="3" type="primary">Necator_chrI.g640</name>
    <name evidence="3" type="ORF">RB195_004518</name>
</gene>